<protein>
    <submittedName>
        <fullName evidence="1">Uncharacterized protein</fullName>
    </submittedName>
</protein>
<proteinExistence type="predicted"/>
<gene>
    <name evidence="1" type="ORF">F2Y81_10295</name>
</gene>
<evidence type="ECO:0000313" key="1">
    <source>
        <dbReference type="EMBL" id="KAA5419246.1"/>
    </source>
</evidence>
<accession>A0A642PZ30</accession>
<dbReference type="RefSeq" id="WP_008142416.1">
    <property type="nucleotide sequence ID" value="NZ_VVYV01000014.1"/>
</dbReference>
<dbReference type="GeneID" id="78404464"/>
<sequence>MTRQDTVIKIAKITRIIGEWKFRYDLDGEVEMETLSPELLDIATWVRDIQQYIENDSSPVLTRLIMNIGFTDMLNDYIHEHKIEIDPTYFTVLKNYIANMKSLLALCDRYRDERKGQYTNLIEPLANKQVADLLQRSVDAGILDSDYQPFPKTQLIELKVIAYAISYICKFKHPYNHFEKLWKRTDNNRIGACRIPKYRIQKYDYAKSIYPEVDFSEMKSTKKVEVFYIEQNDEDRRIMLDALLKHGYISLDTTFKKFNGIFDKEQFSGPIDWKKGQRQLAYFLFQAFARFNEKNLWIKGECCFLVNGKTPHVACLSSGYSFIKRHNWTDRFDLKLKEICDRFNHIEPISVPFKNSLPIHTSKCVFHSTASPEAISTMYDALVSEGYIDPQTSFEAYKGIFVETEFKGPVVWMKSQIRLSYLVHLAFKPENPFDMWVKCVYCFRLPSGKAPSRESMDSNLRTIKKRNTLDNFDIKLKTIADNYLAAIQKK</sequence>
<reference evidence="1 2" key="1">
    <citation type="journal article" date="2019" name="Nat. Med.">
        <title>A library of human gut bacterial isolates paired with longitudinal multiomics data enables mechanistic microbiome research.</title>
        <authorList>
            <person name="Poyet M."/>
            <person name="Groussin M."/>
            <person name="Gibbons S.M."/>
            <person name="Avila-Pacheco J."/>
            <person name="Jiang X."/>
            <person name="Kearney S.M."/>
            <person name="Perrotta A.R."/>
            <person name="Berdy B."/>
            <person name="Zhao S."/>
            <person name="Lieberman T.D."/>
            <person name="Swanson P.K."/>
            <person name="Smith M."/>
            <person name="Roesemann S."/>
            <person name="Alexander J.E."/>
            <person name="Rich S.A."/>
            <person name="Livny J."/>
            <person name="Vlamakis H."/>
            <person name="Clish C."/>
            <person name="Bullock K."/>
            <person name="Deik A."/>
            <person name="Scott J."/>
            <person name="Pierce K.A."/>
            <person name="Xavier R.J."/>
            <person name="Alm E.J."/>
        </authorList>
    </citation>
    <scope>NUCLEOTIDE SEQUENCE [LARGE SCALE GENOMIC DNA]</scope>
    <source>
        <strain evidence="1 2">BIOML-A6</strain>
    </source>
</reference>
<dbReference type="Proteomes" id="UP000448877">
    <property type="component" value="Unassembled WGS sequence"/>
</dbReference>
<organism evidence="1 2">
    <name type="scientific">Bacteroides cellulosilyticus</name>
    <dbReference type="NCBI Taxonomy" id="246787"/>
    <lineage>
        <taxon>Bacteria</taxon>
        <taxon>Pseudomonadati</taxon>
        <taxon>Bacteroidota</taxon>
        <taxon>Bacteroidia</taxon>
        <taxon>Bacteroidales</taxon>
        <taxon>Bacteroidaceae</taxon>
        <taxon>Bacteroides</taxon>
    </lineage>
</organism>
<evidence type="ECO:0000313" key="2">
    <source>
        <dbReference type="Proteomes" id="UP000448877"/>
    </source>
</evidence>
<name>A0A642PZ30_9BACE</name>
<dbReference type="EMBL" id="VVYV01000014">
    <property type="protein sequence ID" value="KAA5419246.1"/>
    <property type="molecule type" value="Genomic_DNA"/>
</dbReference>
<dbReference type="AlphaFoldDB" id="A0A642PZ30"/>
<comment type="caution">
    <text evidence="1">The sequence shown here is derived from an EMBL/GenBank/DDBJ whole genome shotgun (WGS) entry which is preliminary data.</text>
</comment>